<dbReference type="AlphaFoldDB" id="A0A377BQR1"/>
<evidence type="ECO:0000313" key="1">
    <source>
        <dbReference type="EMBL" id="STL73907.1"/>
    </source>
</evidence>
<organism evidence="1 2">
    <name type="scientific">Escherichia coli</name>
    <dbReference type="NCBI Taxonomy" id="562"/>
    <lineage>
        <taxon>Bacteria</taxon>
        <taxon>Pseudomonadati</taxon>
        <taxon>Pseudomonadota</taxon>
        <taxon>Gammaproteobacteria</taxon>
        <taxon>Enterobacterales</taxon>
        <taxon>Enterobacteriaceae</taxon>
        <taxon>Escherichia</taxon>
    </lineage>
</organism>
<protein>
    <submittedName>
        <fullName evidence="1">Multidrug transporter MdtB</fullName>
    </submittedName>
</protein>
<dbReference type="SUPFAM" id="SSF82693">
    <property type="entry name" value="Multidrug efflux transporter AcrB pore domain, PN1, PN2, PC1 and PC2 subdomains"/>
    <property type="match status" value="1"/>
</dbReference>
<proteinExistence type="predicted"/>
<name>A0A377BQR1_ECOLX</name>
<sequence>MQSLTSFVGVDGTNPSLNSARLQINLKPLDERDDRVQKVIARLPNGGR</sequence>
<evidence type="ECO:0000313" key="2">
    <source>
        <dbReference type="Proteomes" id="UP000254255"/>
    </source>
</evidence>
<accession>A0A377BQR1</accession>
<gene>
    <name evidence="1" type="ORF">NCTC13148_01712</name>
</gene>
<dbReference type="EMBL" id="UGET01000004">
    <property type="protein sequence ID" value="STL73907.1"/>
    <property type="molecule type" value="Genomic_DNA"/>
</dbReference>
<reference evidence="1 2" key="1">
    <citation type="submission" date="2018-06" db="EMBL/GenBank/DDBJ databases">
        <authorList>
            <consortium name="Pathogen Informatics"/>
            <person name="Doyle S."/>
        </authorList>
    </citation>
    <scope>NUCLEOTIDE SEQUENCE [LARGE SCALE GENOMIC DNA]</scope>
    <source>
        <strain evidence="1 2">NCTC13148</strain>
    </source>
</reference>
<dbReference type="Proteomes" id="UP000254255">
    <property type="component" value="Unassembled WGS sequence"/>
</dbReference>